<evidence type="ECO:0000313" key="3">
    <source>
        <dbReference type="Proteomes" id="UP000189370"/>
    </source>
</evidence>
<dbReference type="PANTHER" id="PTHR31876:SF26">
    <property type="entry name" value="PROTEIN LIKE COV 2"/>
    <property type="match status" value="1"/>
</dbReference>
<proteinExistence type="predicted"/>
<feature type="transmembrane region" description="Helical" evidence="1">
    <location>
        <begin position="12"/>
        <end position="37"/>
    </location>
</feature>
<dbReference type="PANTHER" id="PTHR31876">
    <property type="entry name" value="COV-LIKE PROTEIN 1"/>
    <property type="match status" value="1"/>
</dbReference>
<keyword evidence="3" id="KW-1185">Reference proteome</keyword>
<protein>
    <recommendedName>
        <fullName evidence="4">DUF502 domain-containing protein</fullName>
    </recommendedName>
</protein>
<dbReference type="RefSeq" id="WP_076148390.1">
    <property type="nucleotide sequence ID" value="NZ_LWLN01000001.1"/>
</dbReference>
<keyword evidence="1" id="KW-1133">Transmembrane helix</keyword>
<dbReference type="InterPro" id="IPR007462">
    <property type="entry name" value="COV1-like"/>
</dbReference>
<keyword evidence="1" id="KW-0812">Transmembrane</keyword>
<reference evidence="3" key="1">
    <citation type="submission" date="2016-04" db="EMBL/GenBank/DDBJ databases">
        <authorList>
            <person name="Chen S.-C."/>
            <person name="Lai M.-C."/>
        </authorList>
    </citation>
    <scope>NUCLEOTIDE SEQUENCE [LARGE SCALE GENOMIC DNA]</scope>
    <source>
        <strain evidence="3">AB14</strain>
    </source>
</reference>
<evidence type="ECO:0008006" key="4">
    <source>
        <dbReference type="Google" id="ProtNLM"/>
    </source>
</evidence>
<dbReference type="OrthoDB" id="51558at2157"/>
<dbReference type="Pfam" id="PF04367">
    <property type="entry name" value="DUF502"/>
    <property type="match status" value="1"/>
</dbReference>
<sequence length="199" mass="21095">MFLNGVVITIPLVATLLVVSVVLGILSPVIAGITYVWSDQPPVSVIQVATLTSVVGVFLLIGLVAEYTPGTYLSKQVYATMETIPGVSTVYESVRRAGKLLVEDDSVQDVKLVEFPHEGAYMLGFLTAATPPVVETSADEDEMVSLIVPLAPNPATNGYVMHMPAEKVHEVDLTVEEAFRSIATLGVAADSLGQAEHGD</sequence>
<organism evidence="2 3">
    <name type="scientific">Natrinema saccharevitans</name>
    <dbReference type="NCBI Taxonomy" id="301967"/>
    <lineage>
        <taxon>Archaea</taxon>
        <taxon>Methanobacteriati</taxon>
        <taxon>Methanobacteriota</taxon>
        <taxon>Stenosarchaea group</taxon>
        <taxon>Halobacteria</taxon>
        <taxon>Halobacteriales</taxon>
        <taxon>Natrialbaceae</taxon>
        <taxon>Natrinema</taxon>
    </lineage>
</organism>
<dbReference type="AlphaFoldDB" id="A0A1S8B145"/>
<evidence type="ECO:0000256" key="1">
    <source>
        <dbReference type="SAM" id="Phobius"/>
    </source>
</evidence>
<feature type="transmembrane region" description="Helical" evidence="1">
    <location>
        <begin position="43"/>
        <end position="65"/>
    </location>
</feature>
<gene>
    <name evidence="2" type="ORF">A6E15_15190</name>
</gene>
<dbReference type="STRING" id="301967.A6E15_15190"/>
<keyword evidence="1" id="KW-0472">Membrane</keyword>
<name>A0A1S8B145_9EURY</name>
<dbReference type="Proteomes" id="UP000189370">
    <property type="component" value="Unassembled WGS sequence"/>
</dbReference>
<evidence type="ECO:0000313" key="2">
    <source>
        <dbReference type="EMBL" id="OLZ42743.1"/>
    </source>
</evidence>
<accession>A0A1S8B145</accession>
<dbReference type="EMBL" id="LWLN01000001">
    <property type="protein sequence ID" value="OLZ42743.1"/>
    <property type="molecule type" value="Genomic_DNA"/>
</dbReference>
<comment type="caution">
    <text evidence="2">The sequence shown here is derived from an EMBL/GenBank/DDBJ whole genome shotgun (WGS) entry which is preliminary data.</text>
</comment>